<evidence type="ECO:0000259" key="8">
    <source>
        <dbReference type="Pfam" id="PF01408"/>
    </source>
</evidence>
<dbReference type="Pfam" id="PF01408">
    <property type="entry name" value="GFO_IDH_MocA"/>
    <property type="match status" value="1"/>
</dbReference>
<dbReference type="OrthoDB" id="9771072at2"/>
<dbReference type="Gene3D" id="3.30.360.10">
    <property type="entry name" value="Dihydrodipicolinate Reductase, domain 2"/>
    <property type="match status" value="1"/>
</dbReference>
<feature type="domain" description="Glycosyl hydrolase 109 C-terminal" evidence="9">
    <location>
        <begin position="200"/>
        <end position="367"/>
    </location>
</feature>
<dbReference type="RefSeq" id="WP_005455841.1">
    <property type="nucleotide sequence ID" value="NZ_CM001440.1"/>
</dbReference>
<dbReference type="GO" id="GO:0016798">
    <property type="term" value="F:hydrolase activity, acting on glycosyl bonds"/>
    <property type="evidence" value="ECO:0007669"/>
    <property type="project" value="UniProtKB-KW"/>
</dbReference>
<feature type="domain" description="Gfo/Idh/MocA-like oxidoreductase N-terminal" evidence="8">
    <location>
        <begin position="63"/>
        <end position="186"/>
    </location>
</feature>
<dbReference type="HOGENOM" id="CLU_046965_0_0_11"/>
<sequence>MVEARPSRRSFLQSMGLAAGAAGALAAGGALPANAETSTATAPARAAGQRSMIGVPFERHDEVRIGLIGLGNRGMGMLSGWVAVPGAVVTAVCDTLPDRANRAADTVRSKTGLRPTVYTGGDHAYEELCASDEVDLVYVATPWEWHFRQGMAALEGGKHVGIELPIATELKELWKLVDTSERARRHLFLMENCSYGRNELAILRMAHDGLFGELTNGHGGYLHDLRDLLFSGYYEPDDWRRAWHTRIDASFYAMHGLAPIAACMDVNRGDRFTYLTATSSAALGLADYRERFMPADHPSWTETYVKGDRTTSMLMTAKGRMVRAEHDVSSPRPYSRINSIAGTRGLFEDYPTRIYVEPDHSGHQWADAQPYLDRYDHWLWRKVGDDAANNGGHGGMDYILQWRIVQQMRAGLVPDIDVYDSAVWCSSVPLSAESIRKGSRPVAVPDFTRGRWQELRPGLDSEETDMPAVARKGR</sequence>
<dbReference type="eggNOG" id="COG0673">
    <property type="taxonomic scope" value="Bacteria"/>
</dbReference>
<reference evidence="10 11" key="1">
    <citation type="submission" date="2011-11" db="EMBL/GenBank/DDBJ databases">
        <title>The Noncontiguous Finished sequence of Saccharomonospora cyanea NA-134.</title>
        <authorList>
            <consortium name="US DOE Joint Genome Institute"/>
            <person name="Lucas S."/>
            <person name="Han J."/>
            <person name="Lapidus A."/>
            <person name="Cheng J.-F."/>
            <person name="Goodwin L."/>
            <person name="Pitluck S."/>
            <person name="Peters L."/>
            <person name="Ovchinnikova G."/>
            <person name="Lu M."/>
            <person name="Detter J.C."/>
            <person name="Han C."/>
            <person name="Tapia R."/>
            <person name="Land M."/>
            <person name="Hauser L."/>
            <person name="Kyrpides N."/>
            <person name="Ivanova N."/>
            <person name="Pagani I."/>
            <person name="Brambilla E.-M."/>
            <person name="Klenk H.-P."/>
            <person name="Woyke T."/>
        </authorList>
    </citation>
    <scope>NUCLEOTIDE SEQUENCE [LARGE SCALE GENOMIC DNA]</scope>
    <source>
        <strain evidence="10 11">NA-134</strain>
    </source>
</reference>
<evidence type="ECO:0000256" key="3">
    <source>
        <dbReference type="ARBA" id="ARBA00016631"/>
    </source>
</evidence>
<dbReference type="InterPro" id="IPR000683">
    <property type="entry name" value="Gfo/Idh/MocA-like_OxRdtase_N"/>
</dbReference>
<evidence type="ECO:0000256" key="1">
    <source>
        <dbReference type="ARBA" id="ARBA00001911"/>
    </source>
</evidence>
<dbReference type="PROSITE" id="PS51318">
    <property type="entry name" value="TAT"/>
    <property type="match status" value="1"/>
</dbReference>
<dbReference type="EMBL" id="CM001440">
    <property type="protein sequence ID" value="EHR60924.1"/>
    <property type="molecule type" value="Genomic_DNA"/>
</dbReference>
<feature type="signal peptide" evidence="7">
    <location>
        <begin position="1"/>
        <end position="35"/>
    </location>
</feature>
<accession>H5XLM6</accession>
<keyword evidence="4" id="KW-0378">Hydrolase</keyword>
<evidence type="ECO:0000256" key="7">
    <source>
        <dbReference type="SAM" id="SignalP"/>
    </source>
</evidence>
<dbReference type="InterPro" id="IPR006311">
    <property type="entry name" value="TAT_signal"/>
</dbReference>
<protein>
    <recommendedName>
        <fullName evidence="3">Glycosyl hydrolase family 109 protein</fullName>
    </recommendedName>
</protein>
<evidence type="ECO:0000256" key="2">
    <source>
        <dbReference type="ARBA" id="ARBA00009329"/>
    </source>
</evidence>
<keyword evidence="5" id="KW-0520">NAD</keyword>
<evidence type="ECO:0000256" key="4">
    <source>
        <dbReference type="ARBA" id="ARBA00022801"/>
    </source>
</evidence>
<proteinExistence type="inferred from homology"/>
<dbReference type="InterPro" id="IPR050463">
    <property type="entry name" value="Gfo/Idh/MocA_oxidrdct_glycsds"/>
</dbReference>
<dbReference type="GO" id="GO:0000166">
    <property type="term" value="F:nucleotide binding"/>
    <property type="evidence" value="ECO:0007669"/>
    <property type="project" value="InterPro"/>
</dbReference>
<feature type="chain" id="PRO_5003600579" description="Glycosyl hydrolase family 109 protein" evidence="7">
    <location>
        <begin position="36"/>
        <end position="474"/>
    </location>
</feature>
<keyword evidence="6" id="KW-0326">Glycosidase</keyword>
<dbReference type="InterPro" id="IPR036291">
    <property type="entry name" value="NAD(P)-bd_dom_sf"/>
</dbReference>
<keyword evidence="7" id="KW-0732">Signal</keyword>
<organism evidence="10 11">
    <name type="scientific">Saccharomonospora cyanea NA-134</name>
    <dbReference type="NCBI Taxonomy" id="882082"/>
    <lineage>
        <taxon>Bacteria</taxon>
        <taxon>Bacillati</taxon>
        <taxon>Actinomycetota</taxon>
        <taxon>Actinomycetes</taxon>
        <taxon>Pseudonocardiales</taxon>
        <taxon>Pseudonocardiaceae</taxon>
        <taxon>Saccharomonospora</taxon>
    </lineage>
</organism>
<dbReference type="PANTHER" id="PTHR43818:SF1">
    <property type="entry name" value="GLYCOSYL HYDROLASE FAMILY 109 PROTEIN"/>
    <property type="match status" value="1"/>
</dbReference>
<dbReference type="Gene3D" id="3.40.50.720">
    <property type="entry name" value="NAD(P)-binding Rossmann-like Domain"/>
    <property type="match status" value="1"/>
</dbReference>
<comment type="cofactor">
    <cofactor evidence="1">
        <name>NAD(+)</name>
        <dbReference type="ChEBI" id="CHEBI:57540"/>
    </cofactor>
</comment>
<evidence type="ECO:0000313" key="11">
    <source>
        <dbReference type="Proteomes" id="UP000002791"/>
    </source>
</evidence>
<name>H5XLM6_9PSEU</name>
<dbReference type="STRING" id="882082.SaccyDRAFT_2030"/>
<dbReference type="Pfam" id="PF21252">
    <property type="entry name" value="Glyco_hydro_109_C"/>
    <property type="match status" value="1"/>
</dbReference>
<keyword evidence="11" id="KW-1185">Reference proteome</keyword>
<dbReference type="SUPFAM" id="SSF51735">
    <property type="entry name" value="NAD(P)-binding Rossmann-fold domains"/>
    <property type="match status" value="1"/>
</dbReference>
<evidence type="ECO:0000256" key="5">
    <source>
        <dbReference type="ARBA" id="ARBA00023027"/>
    </source>
</evidence>
<dbReference type="Proteomes" id="UP000002791">
    <property type="component" value="Chromosome"/>
</dbReference>
<comment type="similarity">
    <text evidence="2">Belongs to the Gfo/Idh/MocA family. Glycosyl hydrolase 109 subfamily.</text>
</comment>
<dbReference type="AlphaFoldDB" id="H5XLM6"/>
<dbReference type="PANTHER" id="PTHR43818">
    <property type="entry name" value="BCDNA.GH03377"/>
    <property type="match status" value="1"/>
</dbReference>
<dbReference type="InterPro" id="IPR049303">
    <property type="entry name" value="Glyco_hydro_109_C"/>
</dbReference>
<evidence type="ECO:0000259" key="9">
    <source>
        <dbReference type="Pfam" id="PF21252"/>
    </source>
</evidence>
<evidence type="ECO:0000256" key="6">
    <source>
        <dbReference type="ARBA" id="ARBA00023295"/>
    </source>
</evidence>
<gene>
    <name evidence="10" type="ORF">SaccyDRAFT_2030</name>
</gene>
<evidence type="ECO:0000313" key="10">
    <source>
        <dbReference type="EMBL" id="EHR60924.1"/>
    </source>
</evidence>